<evidence type="ECO:0000259" key="2">
    <source>
        <dbReference type="Pfam" id="PF02557"/>
    </source>
</evidence>
<protein>
    <submittedName>
        <fullName evidence="3">D-alanyl-D-alanine carboxypeptidase</fullName>
    </submittedName>
</protein>
<name>A0A0K1PRE1_9BACT</name>
<dbReference type="Proteomes" id="UP000064967">
    <property type="component" value="Chromosome"/>
</dbReference>
<sequence length="483" mass="52382">MVDAAPDTDASTSRGLASYGESKLAPRVTCRGVAGEHVAERDLRVSFVDGNDLLAIVNRSPTGVLASDWSPSDLVDIRTHKPVSSGECDKLHCLRKEAADALDELLAEMKTRGFPGKVESAFRSYAAQCGTFLRWAEKGSFCNATEQSALPGHSQHQLGTTVDLFTEEWAKDPRGVFREGFGCTPAGKFLQEHAWDFGFVMPYPIHPDDRHPKQSCVTRWDIPVPVNPKTGYRFEHWHARYIGKEAAQRFKKAFEASGPGTPNELTLEQWLRKVKGLTGPDAEIPVCDGCNCGECATLAADGESSCDEKKKSRRSPGGALHLDEKGHPVASSSAPKLGEVKRGRATKRTGDAAIVEVKVEIPEHVVTQPPIVAPDAARYTKGSTFEKLAPYPATSPRAFPPLEGAWVIGVEPVPNDSGVAWPWRAGLSLPSHAQTYDRANVLLPAPRGTMTLKVAVPEETSQVRVVLLEAGVPRGEPTTVDLR</sequence>
<feature type="domain" description="D-alanyl-D-alanine carboxypeptidase-like core" evidence="2">
    <location>
        <begin position="92"/>
        <end position="243"/>
    </location>
</feature>
<dbReference type="CDD" id="cd14852">
    <property type="entry name" value="LD-carboxypeptidase"/>
    <property type="match status" value="1"/>
</dbReference>
<dbReference type="PATRIC" id="fig|1391654.3.peg.2645"/>
<keyword evidence="3" id="KW-0645">Protease</keyword>
<gene>
    <name evidence="3" type="ORF">AKJ09_02610</name>
</gene>
<keyword evidence="3" id="KW-0378">Hydrolase</keyword>
<dbReference type="AlphaFoldDB" id="A0A0K1PRE1"/>
<dbReference type="EMBL" id="CP012333">
    <property type="protein sequence ID" value="AKU95946.1"/>
    <property type="molecule type" value="Genomic_DNA"/>
</dbReference>
<dbReference type="InterPro" id="IPR009045">
    <property type="entry name" value="Zn_M74/Hedgehog-like"/>
</dbReference>
<dbReference type="InterPro" id="IPR003709">
    <property type="entry name" value="VanY-like_core_dom"/>
</dbReference>
<keyword evidence="4" id="KW-1185">Reference proteome</keyword>
<dbReference type="PANTHER" id="PTHR34385:SF1">
    <property type="entry name" value="PEPTIDOGLYCAN L-ALANYL-D-GLUTAMATE ENDOPEPTIDASE CWLK"/>
    <property type="match status" value="1"/>
</dbReference>
<proteinExistence type="predicted"/>
<accession>A0A0K1PRE1</accession>
<dbReference type="GO" id="GO:0006508">
    <property type="term" value="P:proteolysis"/>
    <property type="evidence" value="ECO:0007669"/>
    <property type="project" value="InterPro"/>
</dbReference>
<dbReference type="InterPro" id="IPR058193">
    <property type="entry name" value="VanY/YodJ_core_dom"/>
</dbReference>
<dbReference type="Gene3D" id="3.30.1380.10">
    <property type="match status" value="1"/>
</dbReference>
<dbReference type="PANTHER" id="PTHR34385">
    <property type="entry name" value="D-ALANYL-D-ALANINE CARBOXYPEPTIDASE"/>
    <property type="match status" value="1"/>
</dbReference>
<organism evidence="3 4">
    <name type="scientific">Labilithrix luteola</name>
    <dbReference type="NCBI Taxonomy" id="1391654"/>
    <lineage>
        <taxon>Bacteria</taxon>
        <taxon>Pseudomonadati</taxon>
        <taxon>Myxococcota</taxon>
        <taxon>Polyangia</taxon>
        <taxon>Polyangiales</taxon>
        <taxon>Labilitrichaceae</taxon>
        <taxon>Labilithrix</taxon>
    </lineage>
</organism>
<evidence type="ECO:0000313" key="3">
    <source>
        <dbReference type="EMBL" id="AKU95946.1"/>
    </source>
</evidence>
<reference evidence="3 4" key="1">
    <citation type="submission" date="2015-08" db="EMBL/GenBank/DDBJ databases">
        <authorList>
            <person name="Babu N.S."/>
            <person name="Beckwith C.J."/>
            <person name="Beseler K.G."/>
            <person name="Brison A."/>
            <person name="Carone J.V."/>
            <person name="Caskin T.P."/>
            <person name="Diamond M."/>
            <person name="Durham M.E."/>
            <person name="Foxe J.M."/>
            <person name="Go M."/>
            <person name="Henderson B.A."/>
            <person name="Jones I.B."/>
            <person name="McGettigan J.A."/>
            <person name="Micheletti S.J."/>
            <person name="Nasrallah M.E."/>
            <person name="Ortiz D."/>
            <person name="Piller C.R."/>
            <person name="Privatt S.R."/>
            <person name="Schneider S.L."/>
            <person name="Sharp S."/>
            <person name="Smith T.C."/>
            <person name="Stanton J.D."/>
            <person name="Ullery H.E."/>
            <person name="Wilson R.J."/>
            <person name="Serrano M.G."/>
            <person name="Buck G."/>
            <person name="Lee V."/>
            <person name="Wang Y."/>
            <person name="Carvalho R."/>
            <person name="Voegtly L."/>
            <person name="Shi R."/>
            <person name="Duckworth R."/>
            <person name="Johnson A."/>
            <person name="Loviza R."/>
            <person name="Walstead R."/>
            <person name="Shah Z."/>
            <person name="Kiflezghi M."/>
            <person name="Wade K."/>
            <person name="Ball S.L."/>
            <person name="Bradley K.W."/>
            <person name="Asai D.J."/>
            <person name="Bowman C.A."/>
            <person name="Russell D.A."/>
            <person name="Pope W.H."/>
            <person name="Jacobs-Sera D."/>
            <person name="Hendrix R.W."/>
            <person name="Hatfull G.F."/>
        </authorList>
    </citation>
    <scope>NUCLEOTIDE SEQUENCE [LARGE SCALE GENOMIC DNA]</scope>
    <source>
        <strain evidence="3 4">DSM 27648</strain>
    </source>
</reference>
<evidence type="ECO:0000313" key="4">
    <source>
        <dbReference type="Proteomes" id="UP000064967"/>
    </source>
</evidence>
<feature type="region of interest" description="Disordered" evidence="1">
    <location>
        <begin position="303"/>
        <end position="345"/>
    </location>
</feature>
<dbReference type="SUPFAM" id="SSF55166">
    <property type="entry name" value="Hedgehog/DD-peptidase"/>
    <property type="match status" value="1"/>
</dbReference>
<keyword evidence="3" id="KW-0121">Carboxypeptidase</keyword>
<evidence type="ECO:0000256" key="1">
    <source>
        <dbReference type="SAM" id="MobiDB-lite"/>
    </source>
</evidence>
<dbReference type="GO" id="GO:0004180">
    <property type="term" value="F:carboxypeptidase activity"/>
    <property type="evidence" value="ECO:0007669"/>
    <property type="project" value="UniProtKB-KW"/>
</dbReference>
<dbReference type="Pfam" id="PF02557">
    <property type="entry name" value="VanY"/>
    <property type="match status" value="1"/>
</dbReference>
<dbReference type="KEGG" id="llu:AKJ09_02610"/>
<dbReference type="STRING" id="1391654.AKJ09_02610"/>
<dbReference type="InterPro" id="IPR052179">
    <property type="entry name" value="DD-CPase-like"/>
</dbReference>